<organism evidence="1 2">
    <name type="scientific">Senna tora</name>
    <dbReference type="NCBI Taxonomy" id="362788"/>
    <lineage>
        <taxon>Eukaryota</taxon>
        <taxon>Viridiplantae</taxon>
        <taxon>Streptophyta</taxon>
        <taxon>Embryophyta</taxon>
        <taxon>Tracheophyta</taxon>
        <taxon>Spermatophyta</taxon>
        <taxon>Magnoliopsida</taxon>
        <taxon>eudicotyledons</taxon>
        <taxon>Gunneridae</taxon>
        <taxon>Pentapetalae</taxon>
        <taxon>rosids</taxon>
        <taxon>fabids</taxon>
        <taxon>Fabales</taxon>
        <taxon>Fabaceae</taxon>
        <taxon>Caesalpinioideae</taxon>
        <taxon>Cassia clade</taxon>
        <taxon>Senna</taxon>
    </lineage>
</organism>
<proteinExistence type="predicted"/>
<evidence type="ECO:0000313" key="1">
    <source>
        <dbReference type="EMBL" id="KAF7823898.1"/>
    </source>
</evidence>
<dbReference type="EMBL" id="JAAIUW010000007">
    <property type="protein sequence ID" value="KAF7823898.1"/>
    <property type="molecule type" value="Genomic_DNA"/>
</dbReference>
<dbReference type="Proteomes" id="UP000634136">
    <property type="component" value="Unassembled WGS sequence"/>
</dbReference>
<evidence type="ECO:0000313" key="2">
    <source>
        <dbReference type="Proteomes" id="UP000634136"/>
    </source>
</evidence>
<dbReference type="AlphaFoldDB" id="A0A834TKL4"/>
<protein>
    <submittedName>
        <fullName evidence="1">Uncharacterized protein</fullName>
    </submittedName>
</protein>
<reference evidence="1" key="1">
    <citation type="submission" date="2020-09" db="EMBL/GenBank/DDBJ databases">
        <title>Genome-Enabled Discovery of Anthraquinone Biosynthesis in Senna tora.</title>
        <authorList>
            <person name="Kang S.-H."/>
            <person name="Pandey R.P."/>
            <person name="Lee C.-M."/>
            <person name="Sim J.-S."/>
            <person name="Jeong J.-T."/>
            <person name="Choi B.-S."/>
            <person name="Jung M."/>
            <person name="Ginzburg D."/>
            <person name="Zhao K."/>
            <person name="Won S.Y."/>
            <person name="Oh T.-J."/>
            <person name="Yu Y."/>
            <person name="Kim N.-H."/>
            <person name="Lee O.R."/>
            <person name="Lee T.-H."/>
            <person name="Bashyal P."/>
            <person name="Kim T.-S."/>
            <person name="Lee W.-H."/>
            <person name="Kawkins C."/>
            <person name="Kim C.-K."/>
            <person name="Kim J.S."/>
            <person name="Ahn B.O."/>
            <person name="Rhee S.Y."/>
            <person name="Sohng J.K."/>
        </authorList>
    </citation>
    <scope>NUCLEOTIDE SEQUENCE</scope>
    <source>
        <tissue evidence="1">Leaf</tissue>
    </source>
</reference>
<gene>
    <name evidence="1" type="ORF">G2W53_022042</name>
</gene>
<name>A0A834TKL4_9FABA</name>
<keyword evidence="2" id="KW-1185">Reference proteome</keyword>
<sequence>MERREKRAFCGGFEGLHANFVGSDRIGHN</sequence>
<accession>A0A834TKL4</accession>
<comment type="caution">
    <text evidence="1">The sequence shown here is derived from an EMBL/GenBank/DDBJ whole genome shotgun (WGS) entry which is preliminary data.</text>
</comment>